<reference evidence="5" key="1">
    <citation type="submission" date="2023-01" db="EMBL/GenBank/DDBJ databases">
        <title>The growth and conidiation of Purpureocillium lavendulum are regulated by nitrogen source and histone H3K14 acetylation.</title>
        <authorList>
            <person name="Tang P."/>
            <person name="Han J."/>
            <person name="Zhang C."/>
            <person name="Tang P."/>
            <person name="Qi F."/>
            <person name="Zhang K."/>
            <person name="Liang L."/>
        </authorList>
    </citation>
    <scope>NUCLEOTIDE SEQUENCE</scope>
    <source>
        <strain evidence="5">YMF1.00683</strain>
    </source>
</reference>
<organism evidence="5 6">
    <name type="scientific">Purpureocillium lavendulum</name>
    <dbReference type="NCBI Taxonomy" id="1247861"/>
    <lineage>
        <taxon>Eukaryota</taxon>
        <taxon>Fungi</taxon>
        <taxon>Dikarya</taxon>
        <taxon>Ascomycota</taxon>
        <taxon>Pezizomycotina</taxon>
        <taxon>Sordariomycetes</taxon>
        <taxon>Hypocreomycetidae</taxon>
        <taxon>Hypocreales</taxon>
        <taxon>Ophiocordycipitaceae</taxon>
        <taxon>Purpureocillium</taxon>
    </lineage>
</organism>
<dbReference type="InterPro" id="IPR029058">
    <property type="entry name" value="AB_hydrolase_fold"/>
</dbReference>
<sequence length="592" mass="65385">MAPKADTELPRRSAVQPHTTFRERILHKLPHYTGPYNVGYMDIEVPAREPRPVSDLKRNGKPVLRLDTVLMGIYYPCDLHAHREAGGAKPHRVDWMPRPRIATAKGYAKFLNIPAAPVTAYLACTSLFTKLPAFRNAKIADYWPEATLEDRGQHPRQTGEPSGRPKFPVIIFSHGLGGSRLCYSSICGELASFGFVVVAMEHRDGSGARTYVSLPGNVEAAEIESSTAEIHTGNEENDSGKAKRVSRRRAGLNPFYVMDYILPKDNAQDTSPHNPRGVDRTLRSAQIELRLEEVKEAFHVLGLINDGHGEDVARMNLRRRGNIGASSQGLGGVRWDDWKDRMFLSHVTAMGHSFGGATTVQLCRSGALTWLGQGVVLDGWGQGTPPPADVGGGGTGETVGKPLISISSEAFMHWKENFESIVGICDEARDAGALCWMLTIAGSTHLVMTDFAVLYPRWMSLLTKSMVHPLRAFYLTVAASLEFLNLTLPTEQTKYNVWADEGLLLSAEAPREPGAAIRPDHAPDHKWVAVKLKIRNELWMRLRAWAKRSWLRIRGRRARSGLLGPGADEMWTHMRPTADEVAACARQVSVAG</sequence>
<dbReference type="EC" id="3.1.1.47" evidence="1"/>
<keyword evidence="3" id="KW-0442">Lipid degradation</keyword>
<evidence type="ECO:0000256" key="2">
    <source>
        <dbReference type="ARBA" id="ARBA00022801"/>
    </source>
</evidence>
<dbReference type="SUPFAM" id="SSF53474">
    <property type="entry name" value="alpha/beta-Hydrolases"/>
    <property type="match status" value="2"/>
</dbReference>
<gene>
    <name evidence="5" type="primary">PLA2G7</name>
    <name evidence="5" type="ORF">O9K51_03780</name>
</gene>
<dbReference type="Proteomes" id="UP001163105">
    <property type="component" value="Unassembled WGS sequence"/>
</dbReference>
<dbReference type="PANTHER" id="PTHR10272">
    <property type="entry name" value="PLATELET-ACTIVATING FACTOR ACETYLHYDROLASE"/>
    <property type="match status" value="1"/>
</dbReference>
<keyword evidence="6" id="KW-1185">Reference proteome</keyword>
<evidence type="ECO:0000256" key="3">
    <source>
        <dbReference type="ARBA" id="ARBA00022963"/>
    </source>
</evidence>
<dbReference type="GO" id="GO:0003847">
    <property type="term" value="F:1-alkyl-2-acetylglycerophosphocholine esterase activity"/>
    <property type="evidence" value="ECO:0007669"/>
    <property type="project" value="UniProtKB-EC"/>
</dbReference>
<keyword evidence="2" id="KW-0378">Hydrolase</keyword>
<comment type="caution">
    <text evidence="5">The sequence shown here is derived from an EMBL/GenBank/DDBJ whole genome shotgun (WGS) entry which is preliminary data.</text>
</comment>
<evidence type="ECO:0000256" key="4">
    <source>
        <dbReference type="ARBA" id="ARBA00023098"/>
    </source>
</evidence>
<evidence type="ECO:0000313" key="5">
    <source>
        <dbReference type="EMBL" id="KAJ6442605.1"/>
    </source>
</evidence>
<keyword evidence="4" id="KW-0443">Lipid metabolism</keyword>
<name>A0AB34FX55_9HYPO</name>
<dbReference type="Gene3D" id="3.40.50.1820">
    <property type="entry name" value="alpha/beta hydrolase"/>
    <property type="match status" value="1"/>
</dbReference>
<dbReference type="Pfam" id="PF03403">
    <property type="entry name" value="PAF-AH_p_II"/>
    <property type="match status" value="2"/>
</dbReference>
<dbReference type="PANTHER" id="PTHR10272:SF0">
    <property type="entry name" value="PLATELET-ACTIVATING FACTOR ACETYLHYDROLASE"/>
    <property type="match status" value="1"/>
</dbReference>
<proteinExistence type="predicted"/>
<dbReference type="AlphaFoldDB" id="A0AB34FX55"/>
<accession>A0AB34FX55</accession>
<dbReference type="EMBL" id="JAQHRD010000003">
    <property type="protein sequence ID" value="KAJ6442605.1"/>
    <property type="molecule type" value="Genomic_DNA"/>
</dbReference>
<evidence type="ECO:0000256" key="1">
    <source>
        <dbReference type="ARBA" id="ARBA00013201"/>
    </source>
</evidence>
<protein>
    <recommendedName>
        <fullName evidence="1">1-alkyl-2-acetylglycerophosphocholine esterase</fullName>
        <ecNumber evidence="1">3.1.1.47</ecNumber>
    </recommendedName>
</protein>
<dbReference type="GO" id="GO:0016042">
    <property type="term" value="P:lipid catabolic process"/>
    <property type="evidence" value="ECO:0007669"/>
    <property type="project" value="UniProtKB-KW"/>
</dbReference>
<evidence type="ECO:0000313" key="6">
    <source>
        <dbReference type="Proteomes" id="UP001163105"/>
    </source>
</evidence>